<evidence type="ECO:0000313" key="2">
    <source>
        <dbReference type="Proteomes" id="UP001204562"/>
    </source>
</evidence>
<dbReference type="EMBL" id="JANFYS010000002">
    <property type="protein sequence ID" value="MCQ4769184.1"/>
    <property type="molecule type" value="Genomic_DNA"/>
</dbReference>
<comment type="caution">
    <text evidence="1">The sequence shown here is derived from an EMBL/GenBank/DDBJ whole genome shotgun (WGS) entry which is preliminary data.</text>
</comment>
<gene>
    <name evidence="1" type="ORF">NE579_01720</name>
</gene>
<dbReference type="AlphaFoldDB" id="A0AAW5JMV9"/>
<accession>A0AAW5JMV9</accession>
<proteinExistence type="predicted"/>
<sequence>MTEEIFALARALSGAGEEEEGLRKLCAQVEQELAARLKEGVTAGDCAEAFALAAAWTALADWRAGEDLEGVSAFSAGDLTLRGGGEAACLRRDELRRRAEAVLAPYLADRGFHFQGVPG</sequence>
<protein>
    <submittedName>
        <fullName evidence="1">Uncharacterized protein</fullName>
    </submittedName>
</protein>
<dbReference type="RefSeq" id="WP_256303024.1">
    <property type="nucleotide sequence ID" value="NZ_JANFYS010000002.1"/>
</dbReference>
<organism evidence="1 2">
    <name type="scientific">Intestinimonas massiliensis</name>
    <name type="common">ex Afouda et al. 2020</name>
    <dbReference type="NCBI Taxonomy" id="1673721"/>
    <lineage>
        <taxon>Bacteria</taxon>
        <taxon>Bacillati</taxon>
        <taxon>Bacillota</taxon>
        <taxon>Clostridia</taxon>
        <taxon>Eubacteriales</taxon>
        <taxon>Intestinimonas</taxon>
    </lineage>
</organism>
<dbReference type="Proteomes" id="UP001204562">
    <property type="component" value="Unassembled WGS sequence"/>
</dbReference>
<name>A0AAW5JMV9_9FIRM</name>
<evidence type="ECO:0000313" key="1">
    <source>
        <dbReference type="EMBL" id="MCQ4769184.1"/>
    </source>
</evidence>
<reference evidence="1" key="1">
    <citation type="submission" date="2022-06" db="EMBL/GenBank/DDBJ databases">
        <title>Isolation of gut microbiota from human fecal samples.</title>
        <authorList>
            <person name="Pamer E.G."/>
            <person name="Barat B."/>
            <person name="Waligurski E."/>
            <person name="Medina S."/>
            <person name="Paddock L."/>
            <person name="Mostad J."/>
        </authorList>
    </citation>
    <scope>NUCLEOTIDE SEQUENCE</scope>
    <source>
        <strain evidence="1">DFI.9.91</strain>
    </source>
</reference>